<evidence type="ECO:0000313" key="2">
    <source>
        <dbReference type="Proteomes" id="UP000224460"/>
    </source>
</evidence>
<protein>
    <submittedName>
        <fullName evidence="1">Uncharacterized protein</fullName>
    </submittedName>
</protein>
<evidence type="ECO:0000313" key="1">
    <source>
        <dbReference type="EMBL" id="PHV71724.1"/>
    </source>
</evidence>
<dbReference type="Proteomes" id="UP000224460">
    <property type="component" value="Unassembled WGS sequence"/>
</dbReference>
<proteinExistence type="predicted"/>
<comment type="caution">
    <text evidence="1">The sequence shown here is derived from an EMBL/GenBank/DDBJ whole genome shotgun (WGS) entry which is preliminary data.</text>
</comment>
<sequence length="175" mass="21163">MYLLKQLSSNEKKKDRMELYEKCTTGWILKEGYWVTGAQSFYQLLSQYPFQLNYAILQINQPYRNLLYHFYPHLKIMLDKEAVIKEFEKRVGITRCFYEEVAVSLQSVMQGATGDIRLFIYDFYHLSSPKDAFMFYENWQLQLNLKEKSVISFVRFMEYYLEEILNYFEMSNCLP</sequence>
<reference evidence="1" key="1">
    <citation type="submission" date="2017-10" db="EMBL/GenBank/DDBJ databases">
        <title>Genome sequence of cellulolytic Lachnospiraceae bacterium XHS1971 isolated from hotspring sediment.</title>
        <authorList>
            <person name="Vasudevan G."/>
            <person name="Joshi A.J."/>
            <person name="Hivarkar S."/>
            <person name="Lanjekar V.B."/>
            <person name="Dhakephalkar P.K."/>
            <person name="Dagar S."/>
        </authorList>
    </citation>
    <scope>NUCLEOTIDE SEQUENCE</scope>
    <source>
        <strain evidence="1">XHS1971</strain>
    </source>
</reference>
<organism evidence="1 2">
    <name type="scientific">Sporanaerobium hydrogeniformans</name>
    <dbReference type="NCBI Taxonomy" id="3072179"/>
    <lineage>
        <taxon>Bacteria</taxon>
        <taxon>Bacillati</taxon>
        <taxon>Bacillota</taxon>
        <taxon>Clostridia</taxon>
        <taxon>Lachnospirales</taxon>
        <taxon>Lachnospiraceae</taxon>
        <taxon>Sporanaerobium</taxon>
    </lineage>
</organism>
<name>A0AC61DEX2_9FIRM</name>
<keyword evidence="2" id="KW-1185">Reference proteome</keyword>
<accession>A0AC61DEX2</accession>
<dbReference type="EMBL" id="PEDL01000002">
    <property type="protein sequence ID" value="PHV71724.1"/>
    <property type="molecule type" value="Genomic_DNA"/>
</dbReference>
<gene>
    <name evidence="1" type="ORF">CS063_03965</name>
</gene>